<dbReference type="Proteomes" id="UP000305887">
    <property type="component" value="Unassembled WGS sequence"/>
</dbReference>
<evidence type="ECO:0000259" key="2">
    <source>
        <dbReference type="Pfam" id="PF09557"/>
    </source>
</evidence>
<proteinExistence type="predicted"/>
<sequence length="415" mass="44966">MTQSSFDPQSSSIEEERLRHAERLPTDGIIQRIEERATFGKRVVDQGGVRVSTRTEVQTETLRDILQDVTVEVERVPVGRFVEAAEAPRTEGDLTILPVYEERLVVEKRLFLLEEVHVRRQARSHEVEMPVEVRRQVAEVERLAPLDGPIASPDTYQGVSTMMDDMYSGSRTVTAMFDNSAEAERAVSRLRTAGLSDSQIRVSGGSTQSYSGTVDYNDTTYRDQHKGFWDSLSDFFFPDEDRYSYAEGLSRGASMVTVTGFDASMHDTIVDILDDEGSVDLNAREGEWRSSGWSGYEGSEYRRDGDISGTGGMAGGTSGLSGTAHGLGATIGAAADRVGDAFTGDSRDTTATDGSMNTRGTIYDDGLQDRTTQMAADTGRRSQADLGSQQQGYADTGSMSQSGGVGTAGLGQMGG</sequence>
<keyword evidence="4" id="KW-1185">Reference proteome</keyword>
<feature type="domain" description="DUF2382" evidence="2">
    <location>
        <begin position="30"/>
        <end position="140"/>
    </location>
</feature>
<evidence type="ECO:0000313" key="3">
    <source>
        <dbReference type="EMBL" id="TNC50202.1"/>
    </source>
</evidence>
<feature type="region of interest" description="Disordered" evidence="1">
    <location>
        <begin position="344"/>
        <end position="415"/>
    </location>
</feature>
<reference evidence="3 4" key="1">
    <citation type="submission" date="2019-06" db="EMBL/GenBank/DDBJ databases">
        <title>YIM 131921 draft genome.</title>
        <authorList>
            <person name="Jiang L."/>
        </authorList>
    </citation>
    <scope>NUCLEOTIDE SEQUENCE [LARGE SCALE GENOMIC DNA]</scope>
    <source>
        <strain evidence="3 4">YIM 131921</strain>
    </source>
</reference>
<name>A0A5C4N1A3_9RHOB</name>
<feature type="compositionally biased region" description="Polar residues" evidence="1">
    <location>
        <begin position="385"/>
        <end position="402"/>
    </location>
</feature>
<dbReference type="InterPro" id="IPR019060">
    <property type="entry name" value="DUF2382"/>
</dbReference>
<accession>A0A5C4N1A3</accession>
<dbReference type="Pfam" id="PF09557">
    <property type="entry name" value="DUF2382"/>
    <property type="match status" value="1"/>
</dbReference>
<feature type="compositionally biased region" description="Polar residues" evidence="1">
    <location>
        <begin position="351"/>
        <end position="360"/>
    </location>
</feature>
<comment type="caution">
    <text evidence="3">The sequence shown here is derived from an EMBL/GenBank/DDBJ whole genome shotgun (WGS) entry which is preliminary data.</text>
</comment>
<dbReference type="EMBL" id="VDFU01000008">
    <property type="protein sequence ID" value="TNC50202.1"/>
    <property type="molecule type" value="Genomic_DNA"/>
</dbReference>
<dbReference type="AlphaFoldDB" id="A0A5C4N1A3"/>
<feature type="compositionally biased region" description="Polar residues" evidence="1">
    <location>
        <begin position="1"/>
        <end position="12"/>
    </location>
</feature>
<dbReference type="OrthoDB" id="7204249at2"/>
<dbReference type="RefSeq" id="WP_139076526.1">
    <property type="nucleotide sequence ID" value="NZ_VDFU01000008.1"/>
</dbReference>
<feature type="compositionally biased region" description="Gly residues" evidence="1">
    <location>
        <begin position="403"/>
        <end position="415"/>
    </location>
</feature>
<evidence type="ECO:0000313" key="4">
    <source>
        <dbReference type="Proteomes" id="UP000305887"/>
    </source>
</evidence>
<gene>
    <name evidence="3" type="ORF">FHG66_09610</name>
</gene>
<evidence type="ECO:0000256" key="1">
    <source>
        <dbReference type="SAM" id="MobiDB-lite"/>
    </source>
</evidence>
<protein>
    <submittedName>
        <fullName evidence="3">DUF2382 domain-containing protein</fullName>
    </submittedName>
</protein>
<feature type="region of interest" description="Disordered" evidence="1">
    <location>
        <begin position="1"/>
        <end position="20"/>
    </location>
</feature>
<organism evidence="3 4">
    <name type="scientific">Rubellimicrobium rubrum</name>
    <dbReference type="NCBI Taxonomy" id="2585369"/>
    <lineage>
        <taxon>Bacteria</taxon>
        <taxon>Pseudomonadati</taxon>
        <taxon>Pseudomonadota</taxon>
        <taxon>Alphaproteobacteria</taxon>
        <taxon>Rhodobacterales</taxon>
        <taxon>Roseobacteraceae</taxon>
        <taxon>Rubellimicrobium</taxon>
    </lineage>
</organism>
<feature type="non-terminal residue" evidence="3">
    <location>
        <position position="415"/>
    </location>
</feature>